<evidence type="ECO:0000256" key="2">
    <source>
        <dbReference type="ARBA" id="ARBA00022793"/>
    </source>
</evidence>
<dbReference type="InterPro" id="IPR003826">
    <property type="entry name" value="AdoMetDC_fam_prok"/>
</dbReference>
<keyword evidence="11" id="KW-1185">Reference proteome</keyword>
<comment type="cofactor">
    <cofactor evidence="1">
        <name>pyruvate</name>
        <dbReference type="ChEBI" id="CHEBI:15361"/>
    </cofactor>
</comment>
<sequence length="152" mass="17947">MEKKFMDSEKVEYGFGQHLILDGYGCNREKLMDLDFIYNFLSEYPSQINMTKIMPPYVFKYYAPVPEDWGISGFVIIAESHISIHTFPEKLYMSVDIFSCKPFDVDKAIEDISRLFEVQKSEIRLLDRGHEFPRSIRAVERFIRTERNQLAV</sequence>
<proteinExistence type="predicted"/>
<dbReference type="InterPro" id="IPR016067">
    <property type="entry name" value="S-AdoMet_deCO2ase_core"/>
</dbReference>
<gene>
    <name evidence="10" type="ORF">TDIS_1558</name>
</gene>
<dbReference type="EMBL" id="LWLG01000012">
    <property type="protein sequence ID" value="OAQ20363.1"/>
    <property type="molecule type" value="Genomic_DNA"/>
</dbReference>
<dbReference type="Gene3D" id="3.60.90.10">
    <property type="entry name" value="S-adenosylmethionine decarboxylase"/>
    <property type="match status" value="1"/>
</dbReference>
<dbReference type="AlphaFoldDB" id="A0A179D306"/>
<dbReference type="InterPro" id="IPR017716">
    <property type="entry name" value="S-AdoMet_deCOase_pro-enz"/>
</dbReference>
<dbReference type="PANTHER" id="PTHR33866:SF2">
    <property type="entry name" value="S-ADENOSYLMETHIONINE DECARBOXYLASE PROENZYME"/>
    <property type="match status" value="1"/>
</dbReference>
<evidence type="ECO:0008006" key="12">
    <source>
        <dbReference type="Google" id="ProtNLM"/>
    </source>
</evidence>
<evidence type="ECO:0000313" key="11">
    <source>
        <dbReference type="Proteomes" id="UP000078390"/>
    </source>
</evidence>
<dbReference type="NCBIfam" id="TIGR03330">
    <property type="entry name" value="SAM_DCase_Bsu"/>
    <property type="match status" value="1"/>
</dbReference>
<dbReference type="Pfam" id="PF02675">
    <property type="entry name" value="AdoMet_dc"/>
    <property type="match status" value="1"/>
</dbReference>
<keyword evidence="8" id="KW-0704">Schiff base</keyword>
<dbReference type="GO" id="GO:0004014">
    <property type="term" value="F:adenosylmethionine decarboxylase activity"/>
    <property type="evidence" value="ECO:0007669"/>
    <property type="project" value="InterPro"/>
</dbReference>
<evidence type="ECO:0000256" key="4">
    <source>
        <dbReference type="ARBA" id="ARBA00023066"/>
    </source>
</evidence>
<evidence type="ECO:0000256" key="9">
    <source>
        <dbReference type="ARBA" id="ARBA00023317"/>
    </source>
</evidence>
<evidence type="ECO:0000256" key="7">
    <source>
        <dbReference type="ARBA" id="ARBA00023239"/>
    </source>
</evidence>
<keyword evidence="3" id="KW-0068">Autocatalytic cleavage</keyword>
<reference evidence="10 11" key="1">
    <citation type="submission" date="2016-04" db="EMBL/GenBank/DDBJ databases">
        <title>Genome analysis of Thermosulfurimonas dismutans, the first thermophilic sulfur-disproportionating bacterium of the phylum Thermodesulfobacteria.</title>
        <authorList>
            <person name="Mardanov A.V."/>
            <person name="Beletsky A.V."/>
            <person name="Kadnikov V.V."/>
            <person name="Slobodkin A.I."/>
            <person name="Ravin N.V."/>
        </authorList>
    </citation>
    <scope>NUCLEOTIDE SEQUENCE [LARGE SCALE GENOMIC DNA]</scope>
    <source>
        <strain evidence="10 11">S95</strain>
    </source>
</reference>
<protein>
    <recommendedName>
        <fullName evidence="12">Adenosylmethionine decarboxylase</fullName>
    </recommendedName>
</protein>
<keyword evidence="5" id="KW-0620">Polyamine biosynthesis</keyword>
<evidence type="ECO:0000256" key="6">
    <source>
        <dbReference type="ARBA" id="ARBA00023145"/>
    </source>
</evidence>
<comment type="caution">
    <text evidence="10">The sequence shown here is derived from an EMBL/GenBank/DDBJ whole genome shotgun (WGS) entry which is preliminary data.</text>
</comment>
<name>A0A179D306_9BACT</name>
<accession>A0A179D306</accession>
<keyword evidence="4" id="KW-0745">Spermidine biosynthesis</keyword>
<dbReference type="PATRIC" id="fig|999894.6.peg.1557"/>
<evidence type="ECO:0000256" key="5">
    <source>
        <dbReference type="ARBA" id="ARBA00023115"/>
    </source>
</evidence>
<dbReference type="GO" id="GO:0008295">
    <property type="term" value="P:spermidine biosynthetic process"/>
    <property type="evidence" value="ECO:0007669"/>
    <property type="project" value="UniProtKB-KW"/>
</dbReference>
<evidence type="ECO:0000313" key="10">
    <source>
        <dbReference type="EMBL" id="OAQ20363.1"/>
    </source>
</evidence>
<dbReference type="PANTHER" id="PTHR33866">
    <property type="entry name" value="S-ADENOSYLMETHIONINE DECARBOXYLASE PROENZYME"/>
    <property type="match status" value="1"/>
</dbReference>
<keyword evidence="6" id="KW-0865">Zymogen</keyword>
<keyword evidence="2" id="KW-0210">Decarboxylase</keyword>
<dbReference type="SUPFAM" id="SSF56276">
    <property type="entry name" value="S-adenosylmethionine decarboxylase"/>
    <property type="match status" value="1"/>
</dbReference>
<dbReference type="GO" id="GO:0005829">
    <property type="term" value="C:cytosol"/>
    <property type="evidence" value="ECO:0007669"/>
    <property type="project" value="TreeGrafter"/>
</dbReference>
<keyword evidence="9" id="KW-0670">Pyruvate</keyword>
<evidence type="ECO:0000256" key="8">
    <source>
        <dbReference type="ARBA" id="ARBA00023270"/>
    </source>
</evidence>
<keyword evidence="7" id="KW-0456">Lyase</keyword>
<evidence type="ECO:0000256" key="1">
    <source>
        <dbReference type="ARBA" id="ARBA00001928"/>
    </source>
</evidence>
<dbReference type="Proteomes" id="UP000078390">
    <property type="component" value="Unassembled WGS sequence"/>
</dbReference>
<organism evidence="10 11">
    <name type="scientific">Thermosulfurimonas dismutans</name>
    <dbReference type="NCBI Taxonomy" id="999894"/>
    <lineage>
        <taxon>Bacteria</taxon>
        <taxon>Pseudomonadati</taxon>
        <taxon>Thermodesulfobacteriota</taxon>
        <taxon>Thermodesulfobacteria</taxon>
        <taxon>Thermodesulfobacteriales</taxon>
        <taxon>Thermodesulfobacteriaceae</taxon>
        <taxon>Thermosulfurimonas</taxon>
    </lineage>
</organism>
<dbReference type="RefSeq" id="WP_244147497.1">
    <property type="nucleotide sequence ID" value="NZ_LWLG01000012.1"/>
</dbReference>
<evidence type="ECO:0000256" key="3">
    <source>
        <dbReference type="ARBA" id="ARBA00022813"/>
    </source>
</evidence>
<dbReference type="STRING" id="999894.TDIS_1558"/>